<evidence type="ECO:0000313" key="11">
    <source>
        <dbReference type="Proteomes" id="UP000799437"/>
    </source>
</evidence>
<keyword evidence="5 8" id="KW-0812">Transmembrane</keyword>
<reference evidence="10" key="1">
    <citation type="journal article" date="2020" name="Stud. Mycol.">
        <title>101 Dothideomycetes genomes: a test case for predicting lifestyles and emergence of pathogens.</title>
        <authorList>
            <person name="Haridas S."/>
            <person name="Albert R."/>
            <person name="Binder M."/>
            <person name="Bloem J."/>
            <person name="Labutti K."/>
            <person name="Salamov A."/>
            <person name="Andreopoulos B."/>
            <person name="Baker S."/>
            <person name="Barry K."/>
            <person name="Bills G."/>
            <person name="Bluhm B."/>
            <person name="Cannon C."/>
            <person name="Castanera R."/>
            <person name="Culley D."/>
            <person name="Daum C."/>
            <person name="Ezra D."/>
            <person name="Gonzalez J."/>
            <person name="Henrissat B."/>
            <person name="Kuo A."/>
            <person name="Liang C."/>
            <person name="Lipzen A."/>
            <person name="Lutzoni F."/>
            <person name="Magnuson J."/>
            <person name="Mondo S."/>
            <person name="Nolan M."/>
            <person name="Ohm R."/>
            <person name="Pangilinan J."/>
            <person name="Park H.-J."/>
            <person name="Ramirez L."/>
            <person name="Alfaro M."/>
            <person name="Sun H."/>
            <person name="Tritt A."/>
            <person name="Yoshinaga Y."/>
            <person name="Zwiers L.-H."/>
            <person name="Turgeon B."/>
            <person name="Goodwin S."/>
            <person name="Spatafora J."/>
            <person name="Crous P."/>
            <person name="Grigoriev I."/>
        </authorList>
    </citation>
    <scope>NUCLEOTIDE SEQUENCE</scope>
    <source>
        <strain evidence="10">CBS 121739</strain>
    </source>
</reference>
<evidence type="ECO:0000256" key="1">
    <source>
        <dbReference type="ARBA" id="ARBA00004141"/>
    </source>
</evidence>
<dbReference type="GO" id="GO:0008374">
    <property type="term" value="F:O-acyltransferase activity"/>
    <property type="evidence" value="ECO:0007669"/>
    <property type="project" value="InterPro"/>
</dbReference>
<keyword evidence="11" id="KW-1185">Reference proteome</keyword>
<dbReference type="Proteomes" id="UP000799437">
    <property type="component" value="Unassembled WGS sequence"/>
</dbReference>
<comment type="subcellular location">
    <subcellularLocation>
        <location evidence="1">Membrane</location>
        <topology evidence="1">Multi-pass membrane protein</topology>
    </subcellularLocation>
</comment>
<protein>
    <recommendedName>
        <fullName evidence="9">Wax synthase domain-containing protein</fullName>
    </recommendedName>
</protein>
<feature type="transmembrane region" description="Helical" evidence="8">
    <location>
        <begin position="353"/>
        <end position="374"/>
    </location>
</feature>
<proteinExistence type="inferred from homology"/>
<feature type="domain" description="Wax synthase" evidence="9">
    <location>
        <begin position="240"/>
        <end position="326"/>
    </location>
</feature>
<accession>A0A6A6W431</accession>
<comment type="similarity">
    <text evidence="3">Belongs to the wax synthase family.</text>
</comment>
<keyword evidence="4" id="KW-0808">Transferase</keyword>
<feature type="transmembrane region" description="Helical" evidence="8">
    <location>
        <begin position="322"/>
        <end position="341"/>
    </location>
</feature>
<dbReference type="PANTHER" id="PTHR31595">
    <property type="entry name" value="LONG-CHAIN-ALCOHOL O-FATTY-ACYLTRANSFERASE 3-RELATED"/>
    <property type="match status" value="1"/>
</dbReference>
<evidence type="ECO:0000256" key="8">
    <source>
        <dbReference type="SAM" id="Phobius"/>
    </source>
</evidence>
<dbReference type="PANTHER" id="PTHR31595:SF57">
    <property type="entry name" value="OS04G0481900 PROTEIN"/>
    <property type="match status" value="1"/>
</dbReference>
<evidence type="ECO:0000256" key="5">
    <source>
        <dbReference type="ARBA" id="ARBA00022692"/>
    </source>
</evidence>
<organism evidence="10 11">
    <name type="scientific">Pseudovirgaria hyperparasitica</name>
    <dbReference type="NCBI Taxonomy" id="470096"/>
    <lineage>
        <taxon>Eukaryota</taxon>
        <taxon>Fungi</taxon>
        <taxon>Dikarya</taxon>
        <taxon>Ascomycota</taxon>
        <taxon>Pezizomycotina</taxon>
        <taxon>Dothideomycetes</taxon>
        <taxon>Dothideomycetes incertae sedis</taxon>
        <taxon>Acrospermales</taxon>
        <taxon>Acrospermaceae</taxon>
        <taxon>Pseudovirgaria</taxon>
    </lineage>
</organism>
<comment type="pathway">
    <text evidence="2">Secondary metabolite biosynthesis.</text>
</comment>
<dbReference type="GO" id="GO:0016020">
    <property type="term" value="C:membrane"/>
    <property type="evidence" value="ECO:0007669"/>
    <property type="project" value="UniProtKB-SubCell"/>
</dbReference>
<feature type="transmembrane region" description="Helical" evidence="8">
    <location>
        <begin position="12"/>
        <end position="30"/>
    </location>
</feature>
<dbReference type="OrthoDB" id="1077582at2759"/>
<dbReference type="InterPro" id="IPR032805">
    <property type="entry name" value="Wax_synthase_dom"/>
</dbReference>
<name>A0A6A6W431_9PEZI</name>
<evidence type="ECO:0000256" key="4">
    <source>
        <dbReference type="ARBA" id="ARBA00022679"/>
    </source>
</evidence>
<dbReference type="Pfam" id="PF13813">
    <property type="entry name" value="MBOAT_2"/>
    <property type="match status" value="1"/>
</dbReference>
<feature type="transmembrane region" description="Helical" evidence="8">
    <location>
        <begin position="158"/>
        <end position="176"/>
    </location>
</feature>
<feature type="transmembrane region" description="Helical" evidence="8">
    <location>
        <begin position="205"/>
        <end position="232"/>
    </location>
</feature>
<evidence type="ECO:0000256" key="6">
    <source>
        <dbReference type="ARBA" id="ARBA00022989"/>
    </source>
</evidence>
<dbReference type="EMBL" id="ML996575">
    <property type="protein sequence ID" value="KAF2756784.1"/>
    <property type="molecule type" value="Genomic_DNA"/>
</dbReference>
<sequence>MDSHLKTVSTFVQAAQPLLVHVICVLGLAIRPRSLAISITLPLMTWVLSKSLLRDPRAYGEEYSLNSYLMMFPWIWLDWVVMGNSDREQWRRIDAKSTEKSGTKGVRGDVPRNFMARLKWAGRLTANPRLLGYSSQIAKMPKGYAPDLPRSWAILRKVLRMLYFVGVIVAIKFVFAQTSYTTYYDNHGHPRSDVLTRPGWLEGMLFAWLFILSGYAGIEACFALTAVVALALGSPVHTVPPAGGDATQMYTVRKCWGEVWHGLLRRLCTAPGNYLAHDVFHLARGTFGSRYLKLFVAFFVSACVHSFGAMLTMRTFQDNGDFAWFFAQAIAIFVEDHVILFGKKIFGTQHATFWRTVGYAWVIVWYGLSIQHYLFSMYSRGMSMVS</sequence>
<dbReference type="RefSeq" id="XP_033599235.1">
    <property type="nucleotide sequence ID" value="XM_033749533.1"/>
</dbReference>
<dbReference type="GeneID" id="54490587"/>
<evidence type="ECO:0000256" key="7">
    <source>
        <dbReference type="ARBA" id="ARBA00023136"/>
    </source>
</evidence>
<keyword evidence="6 8" id="KW-1133">Transmembrane helix</keyword>
<gene>
    <name evidence="10" type="ORF">EJ05DRAFT_539667</name>
</gene>
<evidence type="ECO:0000259" key="9">
    <source>
        <dbReference type="Pfam" id="PF13813"/>
    </source>
</evidence>
<dbReference type="GO" id="GO:0006629">
    <property type="term" value="P:lipid metabolic process"/>
    <property type="evidence" value="ECO:0007669"/>
    <property type="project" value="InterPro"/>
</dbReference>
<evidence type="ECO:0000256" key="3">
    <source>
        <dbReference type="ARBA" id="ARBA00007282"/>
    </source>
</evidence>
<evidence type="ECO:0000256" key="2">
    <source>
        <dbReference type="ARBA" id="ARBA00005179"/>
    </source>
</evidence>
<dbReference type="InterPro" id="IPR044851">
    <property type="entry name" value="Wax_synthase"/>
</dbReference>
<dbReference type="AlphaFoldDB" id="A0A6A6W431"/>
<evidence type="ECO:0000313" key="10">
    <source>
        <dbReference type="EMBL" id="KAF2756784.1"/>
    </source>
</evidence>
<feature type="transmembrane region" description="Helical" evidence="8">
    <location>
        <begin position="294"/>
        <end position="316"/>
    </location>
</feature>
<keyword evidence="7 8" id="KW-0472">Membrane</keyword>